<evidence type="ECO:0000313" key="1">
    <source>
        <dbReference type="EMBL" id="OMO93612.1"/>
    </source>
</evidence>
<sequence>MRDEGVKVTEVANVGALSPCTQIGDVHMAEALVRSEEGCCGELVQAHKQVHISEAWVAAAYMEELVNDKLLEDKTTSTSRILTIIKVLNEDLRPVIGQQERMISRANVWNWPVTYDKLGVRYRLRRHAVENELIKYPSAT</sequence>
<keyword evidence="2" id="KW-1185">Reference proteome</keyword>
<dbReference type="STRING" id="93759.A0A1R3JFK6"/>
<name>A0A1R3JFK6_9ROSI</name>
<comment type="caution">
    <text evidence="1">The sequence shown here is derived from an EMBL/GenBank/DDBJ whole genome shotgun (WGS) entry which is preliminary data.</text>
</comment>
<proteinExistence type="predicted"/>
<accession>A0A1R3JFK6</accession>
<dbReference type="OrthoDB" id="185373at2759"/>
<dbReference type="EMBL" id="AWUE01016251">
    <property type="protein sequence ID" value="OMO93612.1"/>
    <property type="molecule type" value="Genomic_DNA"/>
</dbReference>
<organism evidence="1 2">
    <name type="scientific">Corchorus olitorius</name>
    <dbReference type="NCBI Taxonomy" id="93759"/>
    <lineage>
        <taxon>Eukaryota</taxon>
        <taxon>Viridiplantae</taxon>
        <taxon>Streptophyta</taxon>
        <taxon>Embryophyta</taxon>
        <taxon>Tracheophyta</taxon>
        <taxon>Spermatophyta</taxon>
        <taxon>Magnoliopsida</taxon>
        <taxon>eudicotyledons</taxon>
        <taxon>Gunneridae</taxon>
        <taxon>Pentapetalae</taxon>
        <taxon>rosids</taxon>
        <taxon>malvids</taxon>
        <taxon>Malvales</taxon>
        <taxon>Malvaceae</taxon>
        <taxon>Grewioideae</taxon>
        <taxon>Apeibeae</taxon>
        <taxon>Corchorus</taxon>
    </lineage>
</organism>
<gene>
    <name evidence="1" type="ORF">COLO4_16780</name>
</gene>
<reference evidence="2" key="1">
    <citation type="submission" date="2013-09" db="EMBL/GenBank/DDBJ databases">
        <title>Corchorus olitorius genome sequencing.</title>
        <authorList>
            <person name="Alam M."/>
            <person name="Haque M.S."/>
            <person name="Islam M.S."/>
            <person name="Emdad E.M."/>
            <person name="Islam M.M."/>
            <person name="Ahmed B."/>
            <person name="Halim A."/>
            <person name="Hossen Q.M.M."/>
            <person name="Hossain M.Z."/>
            <person name="Ahmed R."/>
            <person name="Khan M.M."/>
            <person name="Islam R."/>
            <person name="Rashid M.M."/>
            <person name="Khan S.A."/>
            <person name="Rahman M.S."/>
            <person name="Alam M."/>
            <person name="Yahiya A.S."/>
            <person name="Khan M.S."/>
            <person name="Azam M.S."/>
            <person name="Haque T."/>
            <person name="Lashkar M.Z.H."/>
            <person name="Akhand A.I."/>
            <person name="Morshed G."/>
            <person name="Roy S."/>
            <person name="Uddin K.S."/>
            <person name="Rabeya T."/>
            <person name="Hossain A.S."/>
            <person name="Chowdhury A."/>
            <person name="Snigdha A.R."/>
            <person name="Mortoza M.S."/>
            <person name="Matin S.A."/>
            <person name="Hoque S.M.E."/>
            <person name="Islam M.K."/>
            <person name="Roy D.K."/>
            <person name="Haider R."/>
            <person name="Moosa M.M."/>
            <person name="Elias S.M."/>
            <person name="Hasan A.M."/>
            <person name="Jahan S."/>
            <person name="Shafiuddin M."/>
            <person name="Mahmood N."/>
            <person name="Shommy N.S."/>
        </authorList>
    </citation>
    <scope>NUCLEOTIDE SEQUENCE [LARGE SCALE GENOMIC DNA]</scope>
    <source>
        <strain evidence="2">cv. O-4</strain>
    </source>
</reference>
<dbReference type="AlphaFoldDB" id="A0A1R3JFK6"/>
<evidence type="ECO:0000313" key="2">
    <source>
        <dbReference type="Proteomes" id="UP000187203"/>
    </source>
</evidence>
<protein>
    <submittedName>
        <fullName evidence="1">Chlorophyll a oxygenase</fullName>
    </submittedName>
</protein>
<dbReference type="Proteomes" id="UP000187203">
    <property type="component" value="Unassembled WGS sequence"/>
</dbReference>